<evidence type="ECO:0000259" key="7">
    <source>
        <dbReference type="PROSITE" id="PS51686"/>
    </source>
</evidence>
<keyword evidence="9" id="KW-1185">Reference proteome</keyword>
<gene>
    <name evidence="8" type="ORF">H4Q32_005124</name>
</gene>
<feature type="active site" description="Nucleophile" evidence="5">
    <location>
        <position position="362"/>
    </location>
</feature>
<dbReference type="InterPro" id="IPR001678">
    <property type="entry name" value="MeTrfase_RsmB-F_NOP2_dom"/>
</dbReference>
<name>A0ABQ8MZY7_LABRO</name>
<dbReference type="PANTHER" id="PTHR22808:SF8">
    <property type="entry name" value="TRNA (CYTOSINE(34)-C(5))-METHYLTRANSFERASE, MITOCHONDRIAL"/>
    <property type="match status" value="1"/>
</dbReference>
<evidence type="ECO:0000313" key="8">
    <source>
        <dbReference type="EMBL" id="KAI2668408.1"/>
    </source>
</evidence>
<proteinExistence type="inferred from homology"/>
<accession>A0ABQ8MZY7</accession>
<dbReference type="Pfam" id="PF01189">
    <property type="entry name" value="Methyltr_RsmB-F"/>
    <property type="match status" value="1"/>
</dbReference>
<evidence type="ECO:0000256" key="1">
    <source>
        <dbReference type="ARBA" id="ARBA00022603"/>
    </source>
</evidence>
<keyword evidence="2 5" id="KW-0808">Transferase</keyword>
<dbReference type="InterPro" id="IPR049560">
    <property type="entry name" value="MeTrfase_RsmB-F_NOP2_cat"/>
</dbReference>
<protein>
    <submittedName>
        <fullName evidence="8">tRNA (Cytosine(34)-C(5))-methyltransferase, mitochondrial</fullName>
    </submittedName>
</protein>
<feature type="domain" description="SAM-dependent MTase RsmB/NOP-type" evidence="7">
    <location>
        <begin position="80"/>
        <end position="432"/>
    </location>
</feature>
<keyword evidence="1 5" id="KW-0489">Methyltransferase</keyword>
<sequence length="433" mass="47986">MFSTKLYCIKGFSSSPLLFLTSSKRVLSSLSHGQRTVTNTLAAQCKSKPQKQVCKTVLRHFDTQYSEELGEQWQGARDVLLNPLSWQYGVLLNRFSDLTNLKQCLTELGYTNLLPQTQPESQSQAAHIPLQCFIHRDPVRIPTQTHHPGWLKQYYLLNAASLLPVLSLNVKEGENVLDLCAAPGGENGSAQTQLATKDSRIICSSNTTTSAFRDSPGRPEHWERATRGLRQGDETLGRSVAALQAKHANQAMLKIPRTLDGGDTGTRSSSGDENSCPEIANEAHTGRSLLSFCFALCVMLTVPQVLVDAPCSNDRSWLYTPDTHQGEMWLKERTQLPLLQKELLCSALAAVRPGGVVVYSTCTMSRAENQSVVEAVLASYQGVELLEVQQHLIDSLSDHFCFAHFHSSVGQLVIPQKGKTWGPMYVSRLRRIY</sequence>
<dbReference type="Gene3D" id="3.40.50.150">
    <property type="entry name" value="Vaccinia Virus protein VP39"/>
    <property type="match status" value="1"/>
</dbReference>
<dbReference type="PRINTS" id="PR02008">
    <property type="entry name" value="RCMTFAMILY"/>
</dbReference>
<dbReference type="Proteomes" id="UP000830375">
    <property type="component" value="Unassembled WGS sequence"/>
</dbReference>
<evidence type="ECO:0000256" key="5">
    <source>
        <dbReference type="PROSITE-ProRule" id="PRU01023"/>
    </source>
</evidence>
<dbReference type="PROSITE" id="PS51686">
    <property type="entry name" value="SAM_MT_RSMB_NOP"/>
    <property type="match status" value="1"/>
</dbReference>
<dbReference type="InterPro" id="IPR023267">
    <property type="entry name" value="RCMT"/>
</dbReference>
<keyword evidence="4 5" id="KW-0694">RNA-binding</keyword>
<evidence type="ECO:0000256" key="4">
    <source>
        <dbReference type="ARBA" id="ARBA00022884"/>
    </source>
</evidence>
<dbReference type="EMBL" id="JACTAM010000001">
    <property type="protein sequence ID" value="KAI2668408.1"/>
    <property type="molecule type" value="Genomic_DNA"/>
</dbReference>
<keyword evidence="3 5" id="KW-0949">S-adenosyl-L-methionine</keyword>
<feature type="binding site" evidence="5">
    <location>
        <position position="308"/>
    </location>
    <ligand>
        <name>S-adenosyl-L-methionine</name>
        <dbReference type="ChEBI" id="CHEBI:59789"/>
    </ligand>
</feature>
<dbReference type="PANTHER" id="PTHR22808">
    <property type="entry name" value="NCL1 YEAST -RELATED NOL1/NOP2/FMU SUN DOMAIN-CONTAINING"/>
    <property type="match status" value="1"/>
</dbReference>
<feature type="compositionally biased region" description="Low complexity" evidence="6">
    <location>
        <begin position="258"/>
        <end position="272"/>
    </location>
</feature>
<dbReference type="SUPFAM" id="SSF53335">
    <property type="entry name" value="S-adenosyl-L-methionine-dependent methyltransferases"/>
    <property type="match status" value="2"/>
</dbReference>
<evidence type="ECO:0000256" key="2">
    <source>
        <dbReference type="ARBA" id="ARBA00022679"/>
    </source>
</evidence>
<evidence type="ECO:0000313" key="9">
    <source>
        <dbReference type="Proteomes" id="UP000830375"/>
    </source>
</evidence>
<comment type="similarity">
    <text evidence="5">Belongs to the class I-like SAM-binding methyltransferase superfamily. RsmB/NOP family.</text>
</comment>
<comment type="caution">
    <text evidence="5">Lacks conserved residue(s) required for the propagation of feature annotation.</text>
</comment>
<dbReference type="InterPro" id="IPR029063">
    <property type="entry name" value="SAM-dependent_MTases_sf"/>
</dbReference>
<reference evidence="8 9" key="1">
    <citation type="submission" date="2022-01" db="EMBL/GenBank/DDBJ databases">
        <title>A high-quality chromosome-level genome assembly of rohu carp, Labeo rohita.</title>
        <authorList>
            <person name="Arick M.A. II"/>
            <person name="Hsu C.-Y."/>
            <person name="Magbanua Z."/>
            <person name="Pechanova O."/>
            <person name="Grover C."/>
            <person name="Miller E."/>
            <person name="Thrash A."/>
            <person name="Ezzel L."/>
            <person name="Alam S."/>
            <person name="Benzie J."/>
            <person name="Hamilton M."/>
            <person name="Karsi A."/>
            <person name="Lawrence M.L."/>
            <person name="Peterson D.G."/>
        </authorList>
    </citation>
    <scope>NUCLEOTIDE SEQUENCE [LARGE SCALE GENOMIC DNA]</scope>
    <source>
        <strain evidence="9">BAU-BD-2019</strain>
        <tissue evidence="8">Blood</tissue>
    </source>
</reference>
<dbReference type="Gene3D" id="6.20.240.40">
    <property type="match status" value="1"/>
</dbReference>
<comment type="caution">
    <text evidence="8">The sequence shown here is derived from an EMBL/GenBank/DDBJ whole genome shotgun (WGS) entry which is preliminary data.</text>
</comment>
<evidence type="ECO:0000256" key="3">
    <source>
        <dbReference type="ARBA" id="ARBA00022691"/>
    </source>
</evidence>
<organism evidence="8 9">
    <name type="scientific">Labeo rohita</name>
    <name type="common">Indian major carp</name>
    <name type="synonym">Cyprinus rohita</name>
    <dbReference type="NCBI Taxonomy" id="84645"/>
    <lineage>
        <taxon>Eukaryota</taxon>
        <taxon>Metazoa</taxon>
        <taxon>Chordata</taxon>
        <taxon>Craniata</taxon>
        <taxon>Vertebrata</taxon>
        <taxon>Euteleostomi</taxon>
        <taxon>Actinopterygii</taxon>
        <taxon>Neopterygii</taxon>
        <taxon>Teleostei</taxon>
        <taxon>Ostariophysi</taxon>
        <taxon>Cypriniformes</taxon>
        <taxon>Cyprinidae</taxon>
        <taxon>Labeoninae</taxon>
        <taxon>Labeonini</taxon>
        <taxon>Labeo</taxon>
    </lineage>
</organism>
<evidence type="ECO:0000256" key="6">
    <source>
        <dbReference type="SAM" id="MobiDB-lite"/>
    </source>
</evidence>
<feature type="region of interest" description="Disordered" evidence="6">
    <location>
        <begin position="257"/>
        <end position="278"/>
    </location>
</feature>